<dbReference type="RefSeq" id="WP_110343384.1">
    <property type="nucleotide sequence ID" value="NZ_JBHVKT010000041.1"/>
</dbReference>
<protein>
    <submittedName>
        <fullName evidence="1">Uncharacterized protein</fullName>
    </submittedName>
</protein>
<dbReference type="EMBL" id="MASU01000018">
    <property type="protein sequence ID" value="PXY20042.1"/>
    <property type="molecule type" value="Genomic_DNA"/>
</dbReference>
<comment type="caution">
    <text evidence="1">The sequence shown here is derived from an EMBL/GenBank/DDBJ whole genome shotgun (WGS) entry which is preliminary data.</text>
</comment>
<evidence type="ECO:0000313" key="1">
    <source>
        <dbReference type="EMBL" id="PXY20042.1"/>
    </source>
</evidence>
<gene>
    <name evidence="1" type="ORF">BA062_34215</name>
</gene>
<reference evidence="1 2" key="1">
    <citation type="submission" date="2016-07" db="EMBL/GenBank/DDBJ databases">
        <title>Draft genome sequence of Prauserella sp. YIM 121212, isolated from alkaline soil.</title>
        <authorList>
            <person name="Ruckert C."/>
            <person name="Albersmeier A."/>
            <person name="Jiang C.-L."/>
            <person name="Jiang Y."/>
            <person name="Kalinowski J."/>
            <person name="Schneider O."/>
            <person name="Winkler A."/>
            <person name="Zotchev S.B."/>
        </authorList>
    </citation>
    <scope>NUCLEOTIDE SEQUENCE [LARGE SCALE GENOMIC DNA]</scope>
    <source>
        <strain evidence="1 2">YIM 121212</strain>
    </source>
</reference>
<dbReference type="AlphaFoldDB" id="A0A318LGW5"/>
<dbReference type="OrthoDB" id="3690688at2"/>
<proteinExistence type="predicted"/>
<name>A0A318LGW5_9PSEU</name>
<organism evidence="1 2">
    <name type="scientific">Prauserella flavalba</name>
    <dbReference type="NCBI Taxonomy" id="1477506"/>
    <lineage>
        <taxon>Bacteria</taxon>
        <taxon>Bacillati</taxon>
        <taxon>Actinomycetota</taxon>
        <taxon>Actinomycetes</taxon>
        <taxon>Pseudonocardiales</taxon>
        <taxon>Pseudonocardiaceae</taxon>
        <taxon>Prauserella</taxon>
    </lineage>
</organism>
<keyword evidence="2" id="KW-1185">Reference proteome</keyword>
<accession>A0A318LGW5</accession>
<sequence>MTGQRTPQMDRGQSATREVESLLATGPFAVALRAAIRARGLGLERIQYRLRRRGVPVSLATLSHWQSGRCRPERPGSLAALRYLEEVLEVPPGALLRLLAVENGGQRVTQVPQ</sequence>
<evidence type="ECO:0000313" key="2">
    <source>
        <dbReference type="Proteomes" id="UP000247892"/>
    </source>
</evidence>
<dbReference type="Proteomes" id="UP000247892">
    <property type="component" value="Unassembled WGS sequence"/>
</dbReference>